<dbReference type="PANTHER" id="PTHR43690:SF17">
    <property type="entry name" value="PROTEIN YHJJ"/>
    <property type="match status" value="1"/>
</dbReference>
<keyword evidence="3 12" id="KW-0645">Protease</keyword>
<dbReference type="GO" id="GO:0006508">
    <property type="term" value="P:proteolysis"/>
    <property type="evidence" value="ECO:0007669"/>
    <property type="project" value="UniProtKB-KW"/>
</dbReference>
<evidence type="ECO:0000256" key="5">
    <source>
        <dbReference type="ARBA" id="ARBA00022801"/>
    </source>
</evidence>
<dbReference type="EMBL" id="RAPN01000001">
    <property type="protein sequence ID" value="RKD91348.1"/>
    <property type="molecule type" value="Genomic_DNA"/>
</dbReference>
<comment type="similarity">
    <text evidence="2 8">Belongs to the peptidase M16 family.</text>
</comment>
<dbReference type="InterPro" id="IPR011249">
    <property type="entry name" value="Metalloenz_LuxS/M16"/>
</dbReference>
<dbReference type="GO" id="GO:0046872">
    <property type="term" value="F:metal ion binding"/>
    <property type="evidence" value="ECO:0007669"/>
    <property type="project" value="UniProtKB-KW"/>
</dbReference>
<evidence type="ECO:0000256" key="4">
    <source>
        <dbReference type="ARBA" id="ARBA00022723"/>
    </source>
</evidence>
<dbReference type="Pfam" id="PF00675">
    <property type="entry name" value="Peptidase_M16"/>
    <property type="match status" value="1"/>
</dbReference>
<dbReference type="GO" id="GO:0004222">
    <property type="term" value="F:metalloendopeptidase activity"/>
    <property type="evidence" value="ECO:0007669"/>
    <property type="project" value="InterPro"/>
</dbReference>
<reference evidence="12 13" key="1">
    <citation type="submission" date="2018-09" db="EMBL/GenBank/DDBJ databases">
        <title>Genomic Encyclopedia of Archaeal and Bacterial Type Strains, Phase II (KMG-II): from individual species to whole genera.</title>
        <authorList>
            <person name="Goeker M."/>
        </authorList>
    </citation>
    <scope>NUCLEOTIDE SEQUENCE [LARGE SCALE GENOMIC DNA]</scope>
    <source>
        <strain evidence="12 13">DSM 27148</strain>
    </source>
</reference>
<dbReference type="InterPro" id="IPR011765">
    <property type="entry name" value="Pept_M16_N"/>
</dbReference>
<evidence type="ECO:0000256" key="9">
    <source>
        <dbReference type="SAM" id="SignalP"/>
    </source>
</evidence>
<dbReference type="Pfam" id="PF05193">
    <property type="entry name" value="Peptidase_M16_C"/>
    <property type="match status" value="2"/>
</dbReference>
<feature type="domain" description="Peptidase M16 N-terminal" evidence="10">
    <location>
        <begin position="64"/>
        <end position="186"/>
    </location>
</feature>
<sequence length="938" mass="106642">MKLIRFSFMFLFLLCFSLASQAQMSTTIPLNENVVSGVLPNKMHYYIMHNEFPKDRVSFYFPQNVGSMQENDSQKGLAHFLEHMAFNGTEHFAGKGFLDMLQKYGVRFGADINAYTAYDETVYNLSNVPTNEEPWLIDSCLYVLHDWSGALSLQEDEIDAERGVIREEWRTRRTPSYRIHEQTSQTLFKGSKYAERMPIGDIDIVNNFEYQVLRDYYNKWYRPDLQAVVIVGDIDPLEMEKKVKAIFSEIPLKKDRAERTYDRIPDHKEPYFCLATDKEEKYVRIMYYETSDKPAVKDEKYLRDERINSLIFSMVNNRLNEYVQNNQTNVLGAQTLYSDVARLQRNFILFLAPKPGQEVNGFREVYTEWQRAYRFGFTQSELDRSKENTLSQYENFVANKDKVENNDWAEQLYNYFLEAEPFVTPETELATQKEILAGITLEDVNAAIKKIQTGKNQVITVTGPETEGAVYPGLEDFEKVIAEVNAEKLEPYVEADAGKPLVAEDLKLVPVNETFAVEGLEGATGYVLANGARVVLYPTDLAKDEILFSAYSWGGSSLVDQADLASAGLSVDLIESSGLGDFKATDLSKKLAGKIVSIQPSIGELTEGFGGSTNQKDFETLTQLIYLYFTHARVDENAYNNIINQYEAYLKNAAADNNKAMRDTISLVSTNYNPRTLLMNQSYVDMLNMNRAGEIFKERFSNAADFTFVFVGNVNESMLPAIQTYIGNIPSTGKQEAYVDHHMNPKEGETTRNVVRPMNTPKTTVYLKMSGELDQEADTKLTMYYIGQLLSKRYLVTVREEEGGSYGVSASGGFSTLPENRFAVTISFDTNPEKANRIMEVVFQEIEALKEGKIDMKEFNEVKASIMSMREQGVKTNRYWLRDIMDYLQTGDKIYNDDEYKALLDGVTPEKVAALAKKVLDNPTTVEVLMSPAETAAN</sequence>
<accession>A0A419W7A8</accession>
<dbReference type="Proteomes" id="UP000283387">
    <property type="component" value="Unassembled WGS sequence"/>
</dbReference>
<evidence type="ECO:0000256" key="3">
    <source>
        <dbReference type="ARBA" id="ARBA00022670"/>
    </source>
</evidence>
<dbReference type="AlphaFoldDB" id="A0A419W7A8"/>
<dbReference type="InterPro" id="IPR001431">
    <property type="entry name" value="Pept_M16_Zn_BS"/>
</dbReference>
<keyword evidence="6" id="KW-0862">Zinc</keyword>
<gene>
    <name evidence="12" type="ORF">BC643_1701</name>
</gene>
<feature type="signal peptide" evidence="9">
    <location>
        <begin position="1"/>
        <end position="22"/>
    </location>
</feature>
<dbReference type="PROSITE" id="PS00143">
    <property type="entry name" value="INSULINASE"/>
    <property type="match status" value="1"/>
</dbReference>
<keyword evidence="5" id="KW-0378">Hydrolase</keyword>
<dbReference type="InterPro" id="IPR007863">
    <property type="entry name" value="Peptidase_M16_C"/>
</dbReference>
<evidence type="ECO:0000256" key="8">
    <source>
        <dbReference type="RuleBase" id="RU004447"/>
    </source>
</evidence>
<organism evidence="12 13">
    <name type="scientific">Mangrovibacterium diazotrophicum</name>
    <dbReference type="NCBI Taxonomy" id="1261403"/>
    <lineage>
        <taxon>Bacteria</taxon>
        <taxon>Pseudomonadati</taxon>
        <taxon>Bacteroidota</taxon>
        <taxon>Bacteroidia</taxon>
        <taxon>Marinilabiliales</taxon>
        <taxon>Prolixibacteraceae</taxon>
        <taxon>Mangrovibacterium</taxon>
    </lineage>
</organism>
<keyword evidence="7" id="KW-0482">Metalloprotease</keyword>
<feature type="chain" id="PRO_5019544361" evidence="9">
    <location>
        <begin position="23"/>
        <end position="938"/>
    </location>
</feature>
<dbReference type="PANTHER" id="PTHR43690">
    <property type="entry name" value="NARDILYSIN"/>
    <property type="match status" value="1"/>
</dbReference>
<evidence type="ECO:0000256" key="6">
    <source>
        <dbReference type="ARBA" id="ARBA00022833"/>
    </source>
</evidence>
<keyword evidence="9" id="KW-0732">Signal</keyword>
<dbReference type="OrthoDB" id="9811314at2"/>
<name>A0A419W7A8_9BACT</name>
<evidence type="ECO:0000313" key="12">
    <source>
        <dbReference type="EMBL" id="RKD91348.1"/>
    </source>
</evidence>
<dbReference type="InterPro" id="IPR050626">
    <property type="entry name" value="Peptidase_M16"/>
</dbReference>
<comment type="caution">
    <text evidence="12">The sequence shown here is derived from an EMBL/GenBank/DDBJ whole genome shotgun (WGS) entry which is preliminary data.</text>
</comment>
<keyword evidence="4" id="KW-0479">Metal-binding</keyword>
<feature type="domain" description="Peptidase M16 C-terminal" evidence="11">
    <location>
        <begin position="696"/>
        <end position="865"/>
    </location>
</feature>
<evidence type="ECO:0000259" key="11">
    <source>
        <dbReference type="Pfam" id="PF05193"/>
    </source>
</evidence>
<dbReference type="SUPFAM" id="SSF63411">
    <property type="entry name" value="LuxS/MPP-like metallohydrolase"/>
    <property type="match status" value="4"/>
</dbReference>
<dbReference type="Gene3D" id="3.30.830.10">
    <property type="entry name" value="Metalloenzyme, LuxS/M16 peptidase-like"/>
    <property type="match status" value="4"/>
</dbReference>
<dbReference type="RefSeq" id="WP_120272658.1">
    <property type="nucleotide sequence ID" value="NZ_RAPN01000001.1"/>
</dbReference>
<protein>
    <submittedName>
        <fullName evidence="12">Zinc protease</fullName>
    </submittedName>
</protein>
<proteinExistence type="inferred from homology"/>
<comment type="cofactor">
    <cofactor evidence="1">
        <name>Zn(2+)</name>
        <dbReference type="ChEBI" id="CHEBI:29105"/>
    </cofactor>
</comment>
<evidence type="ECO:0000313" key="13">
    <source>
        <dbReference type="Proteomes" id="UP000283387"/>
    </source>
</evidence>
<feature type="domain" description="Peptidase M16 C-terminal" evidence="11">
    <location>
        <begin position="208"/>
        <end position="388"/>
    </location>
</feature>
<evidence type="ECO:0000256" key="1">
    <source>
        <dbReference type="ARBA" id="ARBA00001947"/>
    </source>
</evidence>
<evidence type="ECO:0000256" key="2">
    <source>
        <dbReference type="ARBA" id="ARBA00007261"/>
    </source>
</evidence>
<keyword evidence="13" id="KW-1185">Reference proteome</keyword>
<evidence type="ECO:0000259" key="10">
    <source>
        <dbReference type="Pfam" id="PF00675"/>
    </source>
</evidence>
<evidence type="ECO:0000256" key="7">
    <source>
        <dbReference type="ARBA" id="ARBA00023049"/>
    </source>
</evidence>